<sequence>MRHPLFLVTTSLALIGGAAWADGDGDHGHAVHHDGAILSAADQTRVAAFDILGAHAHRDGNLVTFHMTTNGIAGSEVPVPTGKVGGSDVLSYVWPTSLDPSAVEFEGGTGILALAATSHPDFDDTPLYDENSDGDPTNDGNVWHSHWVVLTPTDACGPGALAVRDIPAGETPKLPATWPGLPIFLDSPGFTPLFDGPEITVNVAFRSGVEIAGVAYDGVTSALRVNANIHAPLFCVIDVFDVASGDLSLPGRID</sequence>
<reference evidence="2 3" key="1">
    <citation type="submission" date="2017-05" db="EMBL/GenBank/DDBJ databases">
        <authorList>
            <person name="Song R."/>
            <person name="Chenine A.L."/>
            <person name="Ruprecht R.M."/>
        </authorList>
    </citation>
    <scope>NUCLEOTIDE SEQUENCE [LARGE SCALE GENOMIC DNA]</scope>
    <source>
        <strain evidence="2 3">CECT 8898</strain>
    </source>
</reference>
<dbReference type="Proteomes" id="UP000207598">
    <property type="component" value="Unassembled WGS sequence"/>
</dbReference>
<keyword evidence="3" id="KW-1185">Reference proteome</keyword>
<name>A0A238L1V9_9RHOB</name>
<gene>
    <name evidence="2" type="ORF">MAA8898_04110</name>
</gene>
<dbReference type="AlphaFoldDB" id="A0A238L1V9"/>
<proteinExistence type="predicted"/>
<keyword evidence="1" id="KW-0732">Signal</keyword>
<dbReference type="EMBL" id="FXYF01000014">
    <property type="protein sequence ID" value="SMX48801.1"/>
    <property type="molecule type" value="Genomic_DNA"/>
</dbReference>
<dbReference type="RefSeq" id="WP_094022862.1">
    <property type="nucleotide sequence ID" value="NZ_FXYF01000014.1"/>
</dbReference>
<organism evidence="2 3">
    <name type="scientific">Maliponia aquimaris</name>
    <dbReference type="NCBI Taxonomy" id="1673631"/>
    <lineage>
        <taxon>Bacteria</taxon>
        <taxon>Pseudomonadati</taxon>
        <taxon>Pseudomonadota</taxon>
        <taxon>Alphaproteobacteria</taxon>
        <taxon>Rhodobacterales</taxon>
        <taxon>Paracoccaceae</taxon>
        <taxon>Maliponia</taxon>
    </lineage>
</organism>
<dbReference type="OrthoDB" id="572089at2"/>
<protein>
    <submittedName>
        <fullName evidence="2">Uncharacterized protein</fullName>
    </submittedName>
</protein>
<evidence type="ECO:0000313" key="3">
    <source>
        <dbReference type="Proteomes" id="UP000207598"/>
    </source>
</evidence>
<evidence type="ECO:0000313" key="2">
    <source>
        <dbReference type="EMBL" id="SMX48801.1"/>
    </source>
</evidence>
<feature type="signal peptide" evidence="1">
    <location>
        <begin position="1"/>
        <end position="21"/>
    </location>
</feature>
<evidence type="ECO:0000256" key="1">
    <source>
        <dbReference type="SAM" id="SignalP"/>
    </source>
</evidence>
<feature type="chain" id="PRO_5012150230" evidence="1">
    <location>
        <begin position="22"/>
        <end position="254"/>
    </location>
</feature>
<accession>A0A238L1V9</accession>